<dbReference type="Pfam" id="PF03600">
    <property type="entry name" value="CitMHS"/>
    <property type="match status" value="1"/>
</dbReference>
<feature type="transmembrane region" description="Helical" evidence="11">
    <location>
        <begin position="27"/>
        <end position="49"/>
    </location>
</feature>
<evidence type="ECO:0000256" key="11">
    <source>
        <dbReference type="SAM" id="Phobius"/>
    </source>
</evidence>
<keyword evidence="6" id="KW-0915">Sodium</keyword>
<feature type="transmembrane region" description="Helical" evidence="11">
    <location>
        <begin position="130"/>
        <end position="157"/>
    </location>
</feature>
<evidence type="ECO:0000313" key="14">
    <source>
        <dbReference type="Proteomes" id="UP000006008"/>
    </source>
</evidence>
<dbReference type="InterPro" id="IPR045016">
    <property type="entry name" value="NhaD-like"/>
</dbReference>
<dbReference type="PANTHER" id="PTHR43269:SF2">
    <property type="entry name" value="SODIUM_PROTON ANTIPORTER 1-RELATED"/>
    <property type="match status" value="1"/>
</dbReference>
<evidence type="ECO:0000256" key="4">
    <source>
        <dbReference type="ARBA" id="ARBA00022692"/>
    </source>
</evidence>
<feature type="transmembrane region" description="Helical" evidence="11">
    <location>
        <begin position="452"/>
        <end position="473"/>
    </location>
</feature>
<feature type="transmembrane region" description="Helical" evidence="11">
    <location>
        <begin position="96"/>
        <end position="118"/>
    </location>
</feature>
<feature type="transmembrane region" description="Helical" evidence="11">
    <location>
        <begin position="169"/>
        <end position="188"/>
    </location>
</feature>
<dbReference type="AlphaFoldDB" id="G5H9Z4"/>
<keyword evidence="9" id="KW-0739">Sodium transport</keyword>
<feature type="domain" description="Citrate transporter-like" evidence="12">
    <location>
        <begin position="13"/>
        <end position="392"/>
    </location>
</feature>
<organism evidence="13 14">
    <name type="scientific">Alistipes indistinctus YIT 12060</name>
    <dbReference type="NCBI Taxonomy" id="742725"/>
    <lineage>
        <taxon>Bacteria</taxon>
        <taxon>Pseudomonadati</taxon>
        <taxon>Bacteroidota</taxon>
        <taxon>Bacteroidia</taxon>
        <taxon>Bacteroidales</taxon>
        <taxon>Rikenellaceae</taxon>
        <taxon>Alistipes</taxon>
    </lineage>
</organism>
<dbReference type="eggNOG" id="COG1055">
    <property type="taxonomic scope" value="Bacteria"/>
</dbReference>
<dbReference type="GO" id="GO:0015297">
    <property type="term" value="F:antiporter activity"/>
    <property type="evidence" value="ECO:0007669"/>
    <property type="project" value="UniProtKB-KW"/>
</dbReference>
<evidence type="ECO:0000259" key="12">
    <source>
        <dbReference type="Pfam" id="PF03600"/>
    </source>
</evidence>
<feature type="transmembrane region" description="Helical" evidence="11">
    <location>
        <begin position="357"/>
        <end position="376"/>
    </location>
</feature>
<evidence type="ECO:0000256" key="2">
    <source>
        <dbReference type="ARBA" id="ARBA00022448"/>
    </source>
</evidence>
<feature type="transmembrane region" description="Helical" evidence="11">
    <location>
        <begin position="282"/>
        <end position="300"/>
    </location>
</feature>
<keyword evidence="8 11" id="KW-0472">Membrane</keyword>
<dbReference type="STRING" id="742725.HMPREF9450_01459"/>
<evidence type="ECO:0000256" key="10">
    <source>
        <dbReference type="ARBA" id="ARBA00025753"/>
    </source>
</evidence>
<dbReference type="OrthoDB" id="9772058at2"/>
<evidence type="ECO:0000256" key="3">
    <source>
        <dbReference type="ARBA" id="ARBA00022449"/>
    </source>
</evidence>
<name>G5H9Z4_9BACT</name>
<dbReference type="GO" id="GO:0016020">
    <property type="term" value="C:membrane"/>
    <property type="evidence" value="ECO:0007669"/>
    <property type="project" value="UniProtKB-SubCell"/>
</dbReference>
<evidence type="ECO:0000256" key="8">
    <source>
        <dbReference type="ARBA" id="ARBA00023136"/>
    </source>
</evidence>
<keyword evidence="4 11" id="KW-0812">Transmembrane</keyword>
<accession>G5H9Z4</accession>
<keyword evidence="7" id="KW-0406">Ion transport</keyword>
<keyword evidence="14" id="KW-1185">Reference proteome</keyword>
<feature type="transmembrane region" description="Helical" evidence="11">
    <location>
        <begin position="413"/>
        <end position="440"/>
    </location>
</feature>
<dbReference type="PANTHER" id="PTHR43269">
    <property type="entry name" value="SODIUM/PROTON ANTIPORTER 1-RELATED"/>
    <property type="match status" value="1"/>
</dbReference>
<dbReference type="HOGENOM" id="CLU_029697_1_0_10"/>
<proteinExistence type="inferred from homology"/>
<evidence type="ECO:0000256" key="6">
    <source>
        <dbReference type="ARBA" id="ARBA00023053"/>
    </source>
</evidence>
<comment type="similarity">
    <text evidence="10">Belongs to the NhaD Na(+)/H(+) (TC 2.A.62) antiporter family.</text>
</comment>
<comment type="subcellular location">
    <subcellularLocation>
        <location evidence="1">Membrane</location>
        <topology evidence="1">Multi-pass membrane protein</topology>
    </subcellularLocation>
</comment>
<dbReference type="RefSeq" id="WP_009134265.1">
    <property type="nucleotide sequence ID" value="NZ_CP102250.1"/>
</dbReference>
<evidence type="ECO:0000256" key="1">
    <source>
        <dbReference type="ARBA" id="ARBA00004141"/>
    </source>
</evidence>
<evidence type="ECO:0000256" key="5">
    <source>
        <dbReference type="ARBA" id="ARBA00022989"/>
    </source>
</evidence>
<dbReference type="NCBIfam" id="NF038006">
    <property type="entry name" value="NhaD_1"/>
    <property type="match status" value="1"/>
</dbReference>
<evidence type="ECO:0000256" key="9">
    <source>
        <dbReference type="ARBA" id="ARBA00023201"/>
    </source>
</evidence>
<keyword evidence="2" id="KW-0813">Transport</keyword>
<keyword evidence="3" id="KW-0050">Antiport</keyword>
<dbReference type="GO" id="GO:0006814">
    <property type="term" value="P:sodium ion transport"/>
    <property type="evidence" value="ECO:0007669"/>
    <property type="project" value="UniProtKB-KW"/>
</dbReference>
<protein>
    <recommendedName>
        <fullName evidence="12">Citrate transporter-like domain-containing protein</fullName>
    </recommendedName>
</protein>
<reference evidence="13 14" key="1">
    <citation type="submission" date="2011-08" db="EMBL/GenBank/DDBJ databases">
        <title>The Genome Sequence of Alistipes indistinctus YIT 12060.</title>
        <authorList>
            <consortium name="The Broad Institute Genome Sequencing Platform"/>
            <person name="Earl A."/>
            <person name="Ward D."/>
            <person name="Feldgarden M."/>
            <person name="Gevers D."/>
            <person name="Morotomi M."/>
            <person name="Young S.K."/>
            <person name="Zeng Q."/>
            <person name="Gargeya S."/>
            <person name="Fitzgerald M."/>
            <person name="Haas B."/>
            <person name="Abouelleil A."/>
            <person name="Alvarado L."/>
            <person name="Arachchi H.M."/>
            <person name="Berlin A."/>
            <person name="Brown A."/>
            <person name="Chapman S.B."/>
            <person name="Chen Z."/>
            <person name="Dunbar C."/>
            <person name="Freedman E."/>
            <person name="Gearin G."/>
            <person name="Gellesch M."/>
            <person name="Goldberg J."/>
            <person name="Griggs A."/>
            <person name="Gujja S."/>
            <person name="Heiman D."/>
            <person name="Howarth C."/>
            <person name="Larson L."/>
            <person name="Lui A."/>
            <person name="MacDonald P.J.P."/>
            <person name="Montmayeur A."/>
            <person name="Murphy C."/>
            <person name="Neiman D."/>
            <person name="Pearson M."/>
            <person name="Priest M."/>
            <person name="Roberts A."/>
            <person name="Saif S."/>
            <person name="Shea T."/>
            <person name="Shenoy N."/>
            <person name="Sisk P."/>
            <person name="Stolte C."/>
            <person name="Sykes S."/>
            <person name="Wortman J."/>
            <person name="Nusbaum C."/>
            <person name="Birren B."/>
        </authorList>
    </citation>
    <scope>NUCLEOTIDE SEQUENCE [LARGE SCALE GENOMIC DNA]</scope>
    <source>
        <strain evidence="13 14">YIT 12060</strain>
    </source>
</reference>
<dbReference type="EMBL" id="ADLD01000013">
    <property type="protein sequence ID" value="EHB91410.1"/>
    <property type="molecule type" value="Genomic_DNA"/>
</dbReference>
<dbReference type="Proteomes" id="UP000006008">
    <property type="component" value="Unassembled WGS sequence"/>
</dbReference>
<evidence type="ECO:0000313" key="13">
    <source>
        <dbReference type="EMBL" id="EHB91410.1"/>
    </source>
</evidence>
<gene>
    <name evidence="13" type="ORF">HMPREF9450_01459</name>
</gene>
<dbReference type="InterPro" id="IPR004680">
    <property type="entry name" value="Cit_transptr-like_dom"/>
</dbReference>
<evidence type="ECO:0000256" key="7">
    <source>
        <dbReference type="ARBA" id="ARBA00023065"/>
    </source>
</evidence>
<feature type="transmembrane region" description="Helical" evidence="11">
    <location>
        <begin position="208"/>
        <end position="226"/>
    </location>
</feature>
<sequence>MLGIMVAVFLVGYLCIAMEHKLQVNKAASALLTGGILWALYIVTAPLSVPQLDGQAFGEFLSDNPTIAALPLVEQCVRFISGVQIVEHLGEISETLFFLIGAMTIVELIDVHGGFSIITNRITTRKKVTLLWLISILTFFMSAVLDNMTTAIVMVMLIRRIIPEQKERWLFASIIIIAANSGGAWSPIGDVTTIMLWVKGNVTSVPLVESLLLPSLVSTIVPVWIASRSMHGMITSDGTEDKAMSNVEQVLTPRERLTMLILGVSCLLFVPVFKSLTHLPPFMGIMVGLGIMWVYTELLYRKKVDVAERDKHRVTQVIRHIDIPTILFFLGILLAVAALQATGILDAAAGFLNRELHNIYIINVIIGLMSSIVDNVPLVAGAMGMYPIVDPAMVGTMADPAFMQHFVQDGPFWLFLAYCAGVGGSLLIIGSAAGVVVMGLEKINFAWYLKRITLMALAGYLAGAAVFVLIEWLKLGAAF</sequence>
<comment type="caution">
    <text evidence="13">The sequence shown here is derived from an EMBL/GenBank/DDBJ whole genome shotgun (WGS) entry which is preliminary data.</text>
</comment>
<keyword evidence="5 11" id="KW-1133">Transmembrane helix</keyword>
<dbReference type="GeneID" id="92815505"/>
<dbReference type="PATRIC" id="fig|742725.3.peg.1546"/>
<feature type="transmembrane region" description="Helical" evidence="11">
    <location>
        <begin position="321"/>
        <end position="345"/>
    </location>
</feature>